<dbReference type="SUPFAM" id="SSF46785">
    <property type="entry name" value="Winged helix' DNA-binding domain"/>
    <property type="match status" value="1"/>
</dbReference>
<dbReference type="InterPro" id="IPR036390">
    <property type="entry name" value="WH_DNA-bd_sf"/>
</dbReference>
<dbReference type="InterPro" id="IPR011991">
    <property type="entry name" value="ArsR-like_HTH"/>
</dbReference>
<accession>A0A2N6T730</accession>
<name>A0A2N6T730_9CORY</name>
<dbReference type="EMBL" id="PNHG01000002">
    <property type="protein sequence ID" value="PMC65118.1"/>
    <property type="molecule type" value="Genomic_DNA"/>
</dbReference>
<dbReference type="InterPro" id="IPR050313">
    <property type="entry name" value="Carb_Metab_HTH_regulators"/>
</dbReference>
<dbReference type="RefSeq" id="WP_102723288.1">
    <property type="nucleotide sequence ID" value="NZ_PNHG01000002.1"/>
</dbReference>
<organism evidence="1 2">
    <name type="scientific">Corynebacterium tuscaniense</name>
    <dbReference type="NCBI Taxonomy" id="302449"/>
    <lineage>
        <taxon>Bacteria</taxon>
        <taxon>Bacillati</taxon>
        <taxon>Actinomycetota</taxon>
        <taxon>Actinomycetes</taxon>
        <taxon>Mycobacteriales</taxon>
        <taxon>Corynebacteriaceae</taxon>
        <taxon>Corynebacterium</taxon>
    </lineage>
</organism>
<protein>
    <submittedName>
        <fullName evidence="1">Transcriptional regulator</fullName>
    </submittedName>
</protein>
<proteinExistence type="predicted"/>
<reference evidence="1 2" key="1">
    <citation type="submission" date="2017-09" db="EMBL/GenBank/DDBJ databases">
        <title>Bacterial strain isolated from the female urinary microbiota.</title>
        <authorList>
            <person name="Thomas-White K."/>
            <person name="Kumar N."/>
            <person name="Forster S."/>
            <person name="Putonti C."/>
            <person name="Lawley T."/>
            <person name="Wolfe A.J."/>
        </authorList>
    </citation>
    <scope>NUCLEOTIDE SEQUENCE [LARGE SCALE GENOMIC DNA]</scope>
    <source>
        <strain evidence="1 2">UMB0792</strain>
    </source>
</reference>
<dbReference type="PANTHER" id="PTHR30363">
    <property type="entry name" value="HTH-TYPE TRANSCRIPTIONAL REGULATOR SRLR-RELATED"/>
    <property type="match status" value="1"/>
</dbReference>
<sequence>MNQIARSTDGVTRRRIMSAILTSAPVTASQLAKQIGISPAGVRRHIDKLLEEGLVEHSPKPARAAGRTGRGRPAQHYQLTESGRDSFGSGYDELALEAFAAIEEIGGREAVKKLAQKRAEKLLGPLRNKPQRDIADVAHDVADTMASQGYAAEVNHVGSGMQLCQHHCPVHAVAAEYPEICEAEHELISELVGSAVAPLALIANGDGVCTAHISMIESSTFAGGTTMERSGGRD</sequence>
<comment type="caution">
    <text evidence="1">The sequence shown here is derived from an EMBL/GenBank/DDBJ whole genome shotgun (WGS) entry which is preliminary data.</text>
</comment>
<dbReference type="Gene3D" id="1.10.10.10">
    <property type="entry name" value="Winged helix-like DNA-binding domain superfamily/Winged helix DNA-binding domain"/>
    <property type="match status" value="1"/>
</dbReference>
<dbReference type="Pfam" id="PF12840">
    <property type="entry name" value="HTH_20"/>
    <property type="match status" value="1"/>
</dbReference>
<evidence type="ECO:0000313" key="2">
    <source>
        <dbReference type="Proteomes" id="UP000235836"/>
    </source>
</evidence>
<evidence type="ECO:0000313" key="1">
    <source>
        <dbReference type="EMBL" id="PMC65118.1"/>
    </source>
</evidence>
<dbReference type="CDD" id="cd00090">
    <property type="entry name" value="HTH_ARSR"/>
    <property type="match status" value="1"/>
</dbReference>
<gene>
    <name evidence="1" type="ORF">CJ203_01460</name>
</gene>
<dbReference type="InterPro" id="IPR036388">
    <property type="entry name" value="WH-like_DNA-bd_sf"/>
</dbReference>
<dbReference type="Proteomes" id="UP000235836">
    <property type="component" value="Unassembled WGS sequence"/>
</dbReference>
<dbReference type="PANTHER" id="PTHR30363:SF28">
    <property type="entry name" value="TRANSCRIPTIONAL REGULATORY PROTEIN-RELATED"/>
    <property type="match status" value="1"/>
</dbReference>
<keyword evidence="2" id="KW-1185">Reference proteome</keyword>
<dbReference type="AlphaFoldDB" id="A0A2N6T730"/>